<comment type="similarity">
    <text evidence="1">Belongs to the Gfo/Idh/MocA family.</text>
</comment>
<reference evidence="6 8" key="2">
    <citation type="submission" date="2016-10" db="EMBL/GenBank/DDBJ databases">
        <authorList>
            <person name="de Groot N.N."/>
        </authorList>
    </citation>
    <scope>NUCLEOTIDE SEQUENCE [LARGE SCALE GENOMIC DNA]</scope>
    <source>
        <strain evidence="6 8">DSM 2895</strain>
    </source>
</reference>
<dbReference type="InterPro" id="IPR000683">
    <property type="entry name" value="Gfo/Idh/MocA-like_OxRdtase_N"/>
</dbReference>
<feature type="domain" description="Gfo/Idh/MocA-like oxidoreductase N-terminal" evidence="3">
    <location>
        <begin position="4"/>
        <end position="123"/>
    </location>
</feature>
<evidence type="ECO:0000256" key="2">
    <source>
        <dbReference type="ARBA" id="ARBA00023002"/>
    </source>
</evidence>
<dbReference type="SUPFAM" id="SSF55347">
    <property type="entry name" value="Glyceraldehyde-3-phosphate dehydrogenase-like, C-terminal domain"/>
    <property type="match status" value="1"/>
</dbReference>
<reference evidence="5 7" key="1">
    <citation type="submission" date="2015-07" db="EMBL/GenBank/DDBJ databases">
        <title>Fjat-14205 dsm 2895.</title>
        <authorList>
            <person name="Liu B."/>
            <person name="Wang J."/>
            <person name="Zhu Y."/>
            <person name="Liu G."/>
            <person name="Chen Q."/>
            <person name="Chen Z."/>
            <person name="Lan J."/>
            <person name="Che J."/>
            <person name="Ge C."/>
            <person name="Shi H."/>
            <person name="Pan Z."/>
            <person name="Liu X."/>
        </authorList>
    </citation>
    <scope>NUCLEOTIDE SEQUENCE [LARGE SCALE GENOMIC DNA]</scope>
    <source>
        <strain evidence="5 7">DSM 2895</strain>
    </source>
</reference>
<dbReference type="EMBL" id="FNED01000016">
    <property type="protein sequence ID" value="SDJ35496.1"/>
    <property type="molecule type" value="Genomic_DNA"/>
</dbReference>
<evidence type="ECO:0000313" key="7">
    <source>
        <dbReference type="Proteomes" id="UP000037269"/>
    </source>
</evidence>
<accession>A0A0D1XND3</accession>
<dbReference type="InterPro" id="IPR055170">
    <property type="entry name" value="GFO_IDH_MocA-like_dom"/>
</dbReference>
<dbReference type="PATRIC" id="fig|47500.8.peg.1823"/>
<dbReference type="Gene3D" id="3.40.50.720">
    <property type="entry name" value="NAD(P)-binding Rossmann-like Domain"/>
    <property type="match status" value="1"/>
</dbReference>
<dbReference type="Gene3D" id="3.30.360.10">
    <property type="entry name" value="Dihydrodipicolinate Reductase, domain 2"/>
    <property type="match status" value="1"/>
</dbReference>
<dbReference type="GeneID" id="42307763"/>
<dbReference type="InterPro" id="IPR036291">
    <property type="entry name" value="NAD(P)-bd_dom_sf"/>
</dbReference>
<keyword evidence="7" id="KW-1185">Reference proteome</keyword>
<dbReference type="AlphaFoldDB" id="A0A0D1XND3"/>
<evidence type="ECO:0000259" key="4">
    <source>
        <dbReference type="Pfam" id="PF22725"/>
    </source>
</evidence>
<dbReference type="RefSeq" id="WP_043067011.1">
    <property type="nucleotide sequence ID" value="NZ_BJOA01000230.1"/>
</dbReference>
<evidence type="ECO:0000313" key="8">
    <source>
        <dbReference type="Proteomes" id="UP000182836"/>
    </source>
</evidence>
<name>A0A0D1XND3_ANEMI</name>
<dbReference type="Proteomes" id="UP000182836">
    <property type="component" value="Unassembled WGS sequence"/>
</dbReference>
<dbReference type="EMBL" id="LGUG01000004">
    <property type="protein sequence ID" value="KON97675.1"/>
    <property type="molecule type" value="Genomic_DNA"/>
</dbReference>
<dbReference type="Proteomes" id="UP000037269">
    <property type="component" value="Unassembled WGS sequence"/>
</dbReference>
<proteinExistence type="inferred from homology"/>
<dbReference type="Pfam" id="PF01408">
    <property type="entry name" value="GFO_IDH_MocA"/>
    <property type="match status" value="1"/>
</dbReference>
<gene>
    <name evidence="5" type="ORF">AF333_21755</name>
    <name evidence="6" type="ORF">SAMN04487909_11652</name>
</gene>
<keyword evidence="2" id="KW-0560">Oxidoreductase</keyword>
<dbReference type="SUPFAM" id="SSF51735">
    <property type="entry name" value="NAD(P)-binding Rossmann-fold domains"/>
    <property type="match status" value="1"/>
</dbReference>
<evidence type="ECO:0000313" key="6">
    <source>
        <dbReference type="EMBL" id="SDJ35496.1"/>
    </source>
</evidence>
<evidence type="ECO:0000259" key="3">
    <source>
        <dbReference type="Pfam" id="PF01408"/>
    </source>
</evidence>
<dbReference type="Pfam" id="PF22725">
    <property type="entry name" value="GFO_IDH_MocA_C3"/>
    <property type="match status" value="1"/>
</dbReference>
<dbReference type="InterPro" id="IPR030827">
    <property type="entry name" value="Myo_inos_IolG"/>
</dbReference>
<dbReference type="NCBIfam" id="TIGR04380">
    <property type="entry name" value="myo_inos_iolG"/>
    <property type="match status" value="1"/>
</dbReference>
<protein>
    <submittedName>
        <fullName evidence="6">Myo-inositol 2-dehydrogenase / D-chiro-inositol 1-dehydrogenase</fullName>
    </submittedName>
    <submittedName>
        <fullName evidence="5">Oxidoreductase</fullName>
    </submittedName>
</protein>
<dbReference type="PANTHER" id="PTHR42840">
    <property type="entry name" value="NAD(P)-BINDING ROSSMANN-FOLD SUPERFAMILY PROTEIN-RELATED"/>
    <property type="match status" value="1"/>
</dbReference>
<organism evidence="5 7">
    <name type="scientific">Aneurinibacillus migulanus</name>
    <name type="common">Bacillus migulanus</name>
    <dbReference type="NCBI Taxonomy" id="47500"/>
    <lineage>
        <taxon>Bacteria</taxon>
        <taxon>Bacillati</taxon>
        <taxon>Bacillota</taxon>
        <taxon>Bacilli</taxon>
        <taxon>Bacillales</taxon>
        <taxon>Paenibacillaceae</taxon>
        <taxon>Aneurinibacillus group</taxon>
        <taxon>Aneurinibacillus</taxon>
    </lineage>
</organism>
<evidence type="ECO:0000313" key="5">
    <source>
        <dbReference type="EMBL" id="KON97675.1"/>
    </source>
</evidence>
<dbReference type="STRING" id="47500.AF333_21755"/>
<dbReference type="GO" id="GO:0016491">
    <property type="term" value="F:oxidoreductase activity"/>
    <property type="evidence" value="ECO:0007669"/>
    <property type="project" value="UniProtKB-KW"/>
</dbReference>
<dbReference type="GO" id="GO:0000166">
    <property type="term" value="F:nucleotide binding"/>
    <property type="evidence" value="ECO:0007669"/>
    <property type="project" value="InterPro"/>
</dbReference>
<evidence type="ECO:0000256" key="1">
    <source>
        <dbReference type="ARBA" id="ARBA00010928"/>
    </source>
</evidence>
<dbReference type="FunFam" id="3.30.360.10:FF:000023">
    <property type="entry name" value="Inositol 2-dehydrogenase"/>
    <property type="match status" value="1"/>
</dbReference>
<dbReference type="PANTHER" id="PTHR42840:SF3">
    <property type="entry name" value="BINDING ROSSMANN FOLD OXIDOREDUCTASE, PUTATIVE (AFU_ORTHOLOGUE AFUA_2G10240)-RELATED"/>
    <property type="match status" value="1"/>
</dbReference>
<sequence>MEKIRIGIIGAGRIGKLHAENVVKLPEVELKAISDIFAEQIIEWATSLGIKKVTNDYKTIITDPEIDAIFICSPTNTHTDIIAEAAAAGKHIFCEKPISFDIGDTKKSLQLVQEAGVKLQIGFNRRFDHNFKKVREVVASGKVGDPHIIKVTSRDPNPPSPDYIKVSGGIFIDMTIHDFDMARYLSGSDVEEVYVQGAVLVDPVFDEYGDIDTAIITLKFENGCIGVIDNSRKAVYGYDQRVEVFGSKGSVTVANDHPNSVEVSTEECVYHDKPKYFFLERYQEAFIEEVKLFVECILHDKDTVVNGYDGLQAELIAYAAKKSWEEKRPVKLAEFHDEIKIMA</sequence>
<dbReference type="OrthoDB" id="9815825at2"/>
<feature type="domain" description="GFO/IDH/MocA-like oxidoreductase" evidence="4">
    <location>
        <begin position="131"/>
        <end position="251"/>
    </location>
</feature>